<protein>
    <recommendedName>
        <fullName evidence="5">TonB-like protein</fullName>
    </recommendedName>
</protein>
<evidence type="ECO:0000313" key="2">
    <source>
        <dbReference type="EMBL" id="PSK81147.1"/>
    </source>
</evidence>
<dbReference type="Proteomes" id="UP000240621">
    <property type="component" value="Unassembled WGS sequence"/>
</dbReference>
<sequence>MKSLRTIFTFLILFVFFQKSFGTAQIPDFLIYKGDTLSIQANPLEGYFVNHPRPDSIFEKYGNHTTACWRRYIGYWELRNDSLFLLKLQGDSTDFDLSMIFKDRETDGEIFADWVNYSILNPYGKLMHYEHSDYWSTYEFEREFIFSNGILTGIKHYDNSKSKRSKFTDNLAMLKKYIKEHIDYSNITNAPYEPAKVYVEISHVTDDGIIDSVTVMRGWDKERDREAARVVKSIPEWEVVYRHGKRIQLPWIIPVVFGKKEE</sequence>
<evidence type="ECO:0008006" key="5">
    <source>
        <dbReference type="Google" id="ProtNLM"/>
    </source>
</evidence>
<evidence type="ECO:0000313" key="3">
    <source>
        <dbReference type="Proteomes" id="UP000240621"/>
    </source>
</evidence>
<evidence type="ECO:0000313" key="1">
    <source>
        <dbReference type="EMBL" id="GET22263.1"/>
    </source>
</evidence>
<organism evidence="2 3">
    <name type="scientific">Prolixibacter denitrificans</name>
    <dbReference type="NCBI Taxonomy" id="1541063"/>
    <lineage>
        <taxon>Bacteria</taxon>
        <taxon>Pseudomonadati</taxon>
        <taxon>Bacteroidota</taxon>
        <taxon>Bacteroidia</taxon>
        <taxon>Marinilabiliales</taxon>
        <taxon>Prolixibacteraceae</taxon>
        <taxon>Prolixibacter</taxon>
    </lineage>
</organism>
<proteinExistence type="predicted"/>
<reference evidence="2 3" key="1">
    <citation type="submission" date="2018-03" db="EMBL/GenBank/DDBJ databases">
        <title>Genomic Encyclopedia of Archaeal and Bacterial Type Strains, Phase II (KMG-II): from individual species to whole genera.</title>
        <authorList>
            <person name="Goeker M."/>
        </authorList>
    </citation>
    <scope>NUCLEOTIDE SEQUENCE [LARGE SCALE GENOMIC DNA]</scope>
    <source>
        <strain evidence="2 3">DSM 27267</strain>
    </source>
</reference>
<dbReference type="EMBL" id="BLAU01000001">
    <property type="protein sequence ID" value="GET22263.1"/>
    <property type="molecule type" value="Genomic_DNA"/>
</dbReference>
<name>A0A2P8C875_9BACT</name>
<evidence type="ECO:0000313" key="4">
    <source>
        <dbReference type="Proteomes" id="UP000396862"/>
    </source>
</evidence>
<dbReference type="EMBL" id="PYGC01000011">
    <property type="protein sequence ID" value="PSK81147.1"/>
    <property type="molecule type" value="Genomic_DNA"/>
</dbReference>
<comment type="caution">
    <text evidence="2">The sequence shown here is derived from an EMBL/GenBank/DDBJ whole genome shotgun (WGS) entry which is preliminary data.</text>
</comment>
<dbReference type="OrthoDB" id="697275at2"/>
<dbReference type="AlphaFoldDB" id="A0A2P8C875"/>
<accession>A0A2P8C875</accession>
<reference evidence="1 4" key="2">
    <citation type="submission" date="2019-10" db="EMBL/GenBank/DDBJ databases">
        <title>Prolixibacter strains distinguished by the presence of nitrate reductase genes were adept at nitrate-dependent anaerobic corrosion of metallic iron and carbon steel.</title>
        <authorList>
            <person name="Iino T."/>
            <person name="Shono N."/>
            <person name="Ito K."/>
            <person name="Nakamura R."/>
            <person name="Sueoka K."/>
            <person name="Harayama S."/>
            <person name="Ohkuma M."/>
        </authorList>
    </citation>
    <scope>NUCLEOTIDE SEQUENCE [LARGE SCALE GENOMIC DNA]</scope>
    <source>
        <strain evidence="1 4">MIC1-1</strain>
    </source>
</reference>
<gene>
    <name evidence="2" type="ORF">CLV93_111124</name>
    <name evidence="1" type="ORF">JCM18694_25090</name>
</gene>
<dbReference type="RefSeq" id="WP_106543457.1">
    <property type="nucleotide sequence ID" value="NZ_BLAU01000001.1"/>
</dbReference>
<dbReference type="Proteomes" id="UP000396862">
    <property type="component" value="Unassembled WGS sequence"/>
</dbReference>
<keyword evidence="4" id="KW-1185">Reference proteome</keyword>